<accession>A0AAD7ZEH0</accession>
<dbReference type="AlphaFoldDB" id="A0AAD7ZEH0"/>
<reference evidence="2" key="1">
    <citation type="journal article" date="2023" name="IScience">
        <title>Live-bearing cockroach genome reveals convergent evolutionary mechanisms linked to viviparity in insects and beyond.</title>
        <authorList>
            <person name="Fouks B."/>
            <person name="Harrison M.C."/>
            <person name="Mikhailova A.A."/>
            <person name="Marchal E."/>
            <person name="English S."/>
            <person name="Carruthers M."/>
            <person name="Jennings E.C."/>
            <person name="Chiamaka E.L."/>
            <person name="Frigard R.A."/>
            <person name="Pippel M."/>
            <person name="Attardo G.M."/>
            <person name="Benoit J.B."/>
            <person name="Bornberg-Bauer E."/>
            <person name="Tobe S.S."/>
        </authorList>
    </citation>
    <scope>NUCLEOTIDE SEQUENCE</scope>
    <source>
        <strain evidence="2">Stay&amp;Tobe</strain>
    </source>
</reference>
<sequence length="86" mass="9646">DVKVEIKSEEEEQTDKPDIEHVTFPAPGEIKLEATFDAVKNETKQIDIEEETTQNLVAPLAIKGETEDIKNEVTIKLVPILKTTTK</sequence>
<feature type="non-terminal residue" evidence="2">
    <location>
        <position position="86"/>
    </location>
</feature>
<comment type="caution">
    <text evidence="2">The sequence shown here is derived from an EMBL/GenBank/DDBJ whole genome shotgun (WGS) entry which is preliminary data.</text>
</comment>
<protein>
    <submittedName>
        <fullName evidence="2">Uncharacterized protein</fullName>
    </submittedName>
</protein>
<keyword evidence="3" id="KW-1185">Reference proteome</keyword>
<dbReference type="Proteomes" id="UP001233999">
    <property type="component" value="Unassembled WGS sequence"/>
</dbReference>
<name>A0AAD7ZEH0_DIPPU</name>
<organism evidence="2 3">
    <name type="scientific">Diploptera punctata</name>
    <name type="common">Pacific beetle cockroach</name>
    <dbReference type="NCBI Taxonomy" id="6984"/>
    <lineage>
        <taxon>Eukaryota</taxon>
        <taxon>Metazoa</taxon>
        <taxon>Ecdysozoa</taxon>
        <taxon>Arthropoda</taxon>
        <taxon>Hexapoda</taxon>
        <taxon>Insecta</taxon>
        <taxon>Pterygota</taxon>
        <taxon>Neoptera</taxon>
        <taxon>Polyneoptera</taxon>
        <taxon>Dictyoptera</taxon>
        <taxon>Blattodea</taxon>
        <taxon>Blaberoidea</taxon>
        <taxon>Blaberidae</taxon>
        <taxon>Diplopterinae</taxon>
        <taxon>Diploptera</taxon>
    </lineage>
</organism>
<gene>
    <name evidence="2" type="ORF">L9F63_004895</name>
</gene>
<proteinExistence type="predicted"/>
<feature type="non-terminal residue" evidence="2">
    <location>
        <position position="1"/>
    </location>
</feature>
<evidence type="ECO:0000256" key="1">
    <source>
        <dbReference type="SAM" id="MobiDB-lite"/>
    </source>
</evidence>
<evidence type="ECO:0000313" key="3">
    <source>
        <dbReference type="Proteomes" id="UP001233999"/>
    </source>
</evidence>
<evidence type="ECO:0000313" key="2">
    <source>
        <dbReference type="EMBL" id="KAJ9578881.1"/>
    </source>
</evidence>
<reference evidence="2" key="2">
    <citation type="submission" date="2023-05" db="EMBL/GenBank/DDBJ databases">
        <authorList>
            <person name="Fouks B."/>
        </authorList>
    </citation>
    <scope>NUCLEOTIDE SEQUENCE</scope>
    <source>
        <strain evidence="2">Stay&amp;Tobe</strain>
        <tissue evidence="2">Testes</tissue>
    </source>
</reference>
<feature type="region of interest" description="Disordered" evidence="1">
    <location>
        <begin position="1"/>
        <end position="22"/>
    </location>
</feature>
<dbReference type="EMBL" id="JASPKZ010008856">
    <property type="protein sequence ID" value="KAJ9578881.1"/>
    <property type="molecule type" value="Genomic_DNA"/>
</dbReference>